<evidence type="ECO:0000256" key="2">
    <source>
        <dbReference type="ARBA" id="ARBA00012438"/>
    </source>
</evidence>
<dbReference type="CDD" id="cd00082">
    <property type="entry name" value="HisKA"/>
    <property type="match status" value="1"/>
</dbReference>
<feature type="transmembrane region" description="Helical" evidence="4">
    <location>
        <begin position="164"/>
        <end position="185"/>
    </location>
</feature>
<comment type="catalytic activity">
    <reaction evidence="1">
        <text>ATP + protein L-histidine = ADP + protein N-phospho-L-histidine.</text>
        <dbReference type="EC" id="2.7.13.3"/>
    </reaction>
</comment>
<keyword evidence="4" id="KW-1133">Transmembrane helix</keyword>
<dbReference type="Gene3D" id="1.10.287.130">
    <property type="match status" value="1"/>
</dbReference>
<evidence type="ECO:0000313" key="6">
    <source>
        <dbReference type="EMBL" id="OLP05761.1"/>
    </source>
</evidence>
<dbReference type="InterPro" id="IPR036097">
    <property type="entry name" value="HisK_dim/P_sf"/>
</dbReference>
<evidence type="ECO:0000259" key="5">
    <source>
        <dbReference type="PROSITE" id="PS50109"/>
    </source>
</evidence>
<dbReference type="InterPro" id="IPR003661">
    <property type="entry name" value="HisK_dim/P_dom"/>
</dbReference>
<dbReference type="GO" id="GO:0000155">
    <property type="term" value="F:phosphorelay sensor kinase activity"/>
    <property type="evidence" value="ECO:0007669"/>
    <property type="project" value="InterPro"/>
</dbReference>
<dbReference type="PANTHER" id="PTHR43547">
    <property type="entry name" value="TWO-COMPONENT HISTIDINE KINASE"/>
    <property type="match status" value="1"/>
</dbReference>
<evidence type="ECO:0000256" key="3">
    <source>
        <dbReference type="ARBA" id="ARBA00022553"/>
    </source>
</evidence>
<protein>
    <recommendedName>
        <fullName evidence="2">histidine kinase</fullName>
        <ecNumber evidence="2">2.7.13.3</ecNumber>
    </recommendedName>
</protein>
<dbReference type="EMBL" id="MSYM01000013">
    <property type="protein sequence ID" value="OLP05761.1"/>
    <property type="molecule type" value="Genomic_DNA"/>
</dbReference>
<dbReference type="InterPro" id="IPR005467">
    <property type="entry name" value="His_kinase_dom"/>
</dbReference>
<dbReference type="PROSITE" id="PS50109">
    <property type="entry name" value="HIS_KIN"/>
    <property type="match status" value="1"/>
</dbReference>
<evidence type="ECO:0000313" key="7">
    <source>
        <dbReference type="Proteomes" id="UP000185911"/>
    </source>
</evidence>
<dbReference type="SUPFAM" id="SSF47384">
    <property type="entry name" value="Homodimeric domain of signal transducing histidine kinase"/>
    <property type="match status" value="1"/>
</dbReference>
<dbReference type="AlphaFoldDB" id="A0A1Q8YCH8"/>
<evidence type="ECO:0000256" key="1">
    <source>
        <dbReference type="ARBA" id="ARBA00000085"/>
    </source>
</evidence>
<dbReference type="STRING" id="81479.RA876_04290"/>
<accession>A0A1Q8YCH8</accession>
<keyword evidence="3" id="KW-0597">Phosphoprotein</keyword>
<dbReference type="Gene3D" id="3.30.565.10">
    <property type="entry name" value="Histidine kinase-like ATPase, C-terminal domain"/>
    <property type="match status" value="1"/>
</dbReference>
<evidence type="ECO:0000256" key="4">
    <source>
        <dbReference type="SAM" id="Phobius"/>
    </source>
</evidence>
<feature type="transmembrane region" description="Helical" evidence="4">
    <location>
        <begin position="88"/>
        <end position="107"/>
    </location>
</feature>
<dbReference type="Pfam" id="PF00512">
    <property type="entry name" value="HisKA"/>
    <property type="match status" value="1"/>
</dbReference>
<comment type="caution">
    <text evidence="6">The sequence shown here is derived from an EMBL/GenBank/DDBJ whole genome shotgun (WGS) entry which is preliminary data.</text>
</comment>
<dbReference type="PANTHER" id="PTHR43547:SF2">
    <property type="entry name" value="HYBRID SIGNAL TRANSDUCTION HISTIDINE KINASE C"/>
    <property type="match status" value="1"/>
</dbReference>
<organism evidence="6 7">
    <name type="scientific">Rhodoferax antarcticus ANT.BR</name>
    <dbReference type="NCBI Taxonomy" id="1111071"/>
    <lineage>
        <taxon>Bacteria</taxon>
        <taxon>Pseudomonadati</taxon>
        <taxon>Pseudomonadota</taxon>
        <taxon>Betaproteobacteria</taxon>
        <taxon>Burkholderiales</taxon>
        <taxon>Comamonadaceae</taxon>
        <taxon>Rhodoferax</taxon>
    </lineage>
</organism>
<keyword evidence="4" id="KW-0472">Membrane</keyword>
<feature type="transmembrane region" description="Helical" evidence="4">
    <location>
        <begin position="58"/>
        <end position="76"/>
    </location>
</feature>
<proteinExistence type="predicted"/>
<keyword evidence="4" id="KW-0812">Transmembrane</keyword>
<feature type="domain" description="Histidine kinase" evidence="5">
    <location>
        <begin position="340"/>
        <end position="562"/>
    </location>
</feature>
<reference evidence="6 7" key="1">
    <citation type="submission" date="2017-01" db="EMBL/GenBank/DDBJ databases">
        <title>Genome sequence of Rhodoferax antarcticus ANT.BR, a psychrophilic purple nonsulfur bacterium from an Antarctic microbial mat.</title>
        <authorList>
            <person name="Baker J."/>
            <person name="Riester C."/>
            <person name="Skinner B."/>
            <person name="Newell A."/>
            <person name="Swingley W."/>
            <person name="Madigan M."/>
            <person name="Jung D."/>
            <person name="Asao M."/>
            <person name="Chen M."/>
            <person name="Loughlin P."/>
            <person name="Pan H."/>
            <person name="Lin S."/>
            <person name="Li N."/>
            <person name="Shaw J."/>
            <person name="Prado M."/>
            <person name="Sherman C."/>
            <person name="Li X."/>
            <person name="Tang J."/>
            <person name="Blankenship R."/>
            <person name="Zhao T."/>
            <person name="Touchman J."/>
            <person name="Sattley M."/>
        </authorList>
    </citation>
    <scope>NUCLEOTIDE SEQUENCE [LARGE SCALE GENOMIC DNA]</scope>
    <source>
        <strain evidence="6 7">ANT.BR</strain>
    </source>
</reference>
<dbReference type="Pfam" id="PF25323">
    <property type="entry name" value="6TM_PilS"/>
    <property type="match status" value="1"/>
</dbReference>
<dbReference type="SUPFAM" id="SSF55874">
    <property type="entry name" value="ATPase domain of HSP90 chaperone/DNA topoisomerase II/histidine kinase"/>
    <property type="match status" value="1"/>
</dbReference>
<dbReference type="SMART" id="SM00387">
    <property type="entry name" value="HATPase_c"/>
    <property type="match status" value="1"/>
</dbReference>
<dbReference type="InterPro" id="IPR003594">
    <property type="entry name" value="HATPase_dom"/>
</dbReference>
<dbReference type="Proteomes" id="UP000185911">
    <property type="component" value="Unassembled WGS sequence"/>
</dbReference>
<gene>
    <name evidence="6" type="ORF">BLL52_1987</name>
</gene>
<keyword evidence="6" id="KW-0418">Kinase</keyword>
<feature type="transmembrane region" description="Helical" evidence="4">
    <location>
        <begin position="35"/>
        <end position="52"/>
    </location>
</feature>
<dbReference type="InterPro" id="IPR035965">
    <property type="entry name" value="PAS-like_dom_sf"/>
</dbReference>
<name>A0A1Q8YCH8_9BURK</name>
<dbReference type="InterPro" id="IPR036890">
    <property type="entry name" value="HATPase_C_sf"/>
</dbReference>
<feature type="transmembrane region" description="Helical" evidence="4">
    <location>
        <begin position="119"/>
        <end position="152"/>
    </location>
</feature>
<dbReference type="EC" id="2.7.13.3" evidence="2"/>
<dbReference type="Pfam" id="PF02518">
    <property type="entry name" value="HATPase_c"/>
    <property type="match status" value="1"/>
</dbReference>
<dbReference type="SMART" id="SM00388">
    <property type="entry name" value="HisKA"/>
    <property type="match status" value="1"/>
</dbReference>
<dbReference type="SUPFAM" id="SSF55785">
    <property type="entry name" value="PYP-like sensor domain (PAS domain)"/>
    <property type="match status" value="1"/>
</dbReference>
<dbReference type="Gene3D" id="3.30.450.20">
    <property type="entry name" value="PAS domain"/>
    <property type="match status" value="1"/>
</dbReference>
<keyword evidence="7" id="KW-1185">Reference proteome</keyword>
<keyword evidence="6" id="KW-0808">Transferase</keyword>
<sequence>MNSLWPTSFPNASHAELDQPQEFERLWRGFMTARATLGLMLALFQVGIYALIPQQSSAPLLICLTYFAAALAVRLTGQPQQLQRSFDASWLQTVGVDVLAFATLQIVQGGAIDYTPLFALPVLVVGVLGSMLLAMATAASVTLLLFAHAAWLMTRHTGDVTGNFLQAALTGAGCFAISFIASQLATRLANVELRAQRNQLAVAEQRRVNELVIKSLTDGVLVVDEGGKVRSTNPAACLLLDTRAQNDELDLSTRPGWQTLMQLVHASFASHHPQQADITVDRPGSSPRRLRVRTQLTGSLKGQTQEQVQGLCVVFMQDQREIQARIRAEKLAGMGRMSAAVAHEIRNPLAAITQANALLTEDLSDPAQQRLAQMVGQNALRLENIVKDVLHLAHAGEPGRADSAKSLDICKSTERICRDWGNQHAAGGELGLSLPIEPLNGWFDVEHLRRVLINLLDNAQRFASHRPSSIQVSLESGGQMPSKIGLTLRVWSDGTVLDPSVEQHLFEPFFSSESRSSGLGLYICRELCESHGATISYDRSDRLLNQQLVPGNEFRVVFKPAPDQPATP</sequence>